<dbReference type="EMBL" id="SHOA02000059">
    <property type="protein sequence ID" value="TDH71122.1"/>
    <property type="molecule type" value="Genomic_DNA"/>
</dbReference>
<proteinExistence type="predicted"/>
<keyword evidence="2" id="KW-1185">Reference proteome</keyword>
<accession>A0A976FQI2</accession>
<dbReference type="GeneID" id="94345701"/>
<reference evidence="1 2" key="1">
    <citation type="journal article" date="2021" name="Genome Biol.">
        <title>AFLAP: assembly-free linkage analysis pipeline using k-mers from genome sequencing data.</title>
        <authorList>
            <person name="Fletcher K."/>
            <person name="Zhang L."/>
            <person name="Gil J."/>
            <person name="Han R."/>
            <person name="Cavanaugh K."/>
            <person name="Michelmore R."/>
        </authorList>
    </citation>
    <scope>NUCLEOTIDE SEQUENCE [LARGE SCALE GENOMIC DNA]</scope>
    <source>
        <strain evidence="1 2">SF5</strain>
    </source>
</reference>
<gene>
    <name evidence="1" type="ORF">CCR75_001929</name>
</gene>
<organism evidence="1 2">
    <name type="scientific">Bremia lactucae</name>
    <name type="common">Lettuce downy mildew</name>
    <dbReference type="NCBI Taxonomy" id="4779"/>
    <lineage>
        <taxon>Eukaryota</taxon>
        <taxon>Sar</taxon>
        <taxon>Stramenopiles</taxon>
        <taxon>Oomycota</taxon>
        <taxon>Peronosporomycetes</taxon>
        <taxon>Peronosporales</taxon>
        <taxon>Peronosporaceae</taxon>
        <taxon>Bremia</taxon>
    </lineage>
</organism>
<evidence type="ECO:0000313" key="1">
    <source>
        <dbReference type="EMBL" id="TDH71122.1"/>
    </source>
</evidence>
<dbReference type="Proteomes" id="UP000294530">
    <property type="component" value="Unassembled WGS sequence"/>
</dbReference>
<comment type="caution">
    <text evidence="1">The sequence shown here is derived from an EMBL/GenBank/DDBJ whole genome shotgun (WGS) entry which is preliminary data.</text>
</comment>
<name>A0A976FQI2_BRELC</name>
<evidence type="ECO:0000313" key="2">
    <source>
        <dbReference type="Proteomes" id="UP000294530"/>
    </source>
</evidence>
<dbReference type="RefSeq" id="XP_067820621.1">
    <property type="nucleotide sequence ID" value="XM_067960030.1"/>
</dbReference>
<dbReference type="KEGG" id="blac:94345701"/>
<protein>
    <submittedName>
        <fullName evidence="1">Uncharacterized protein</fullName>
    </submittedName>
</protein>
<dbReference type="AlphaFoldDB" id="A0A976FQI2"/>
<sequence length="98" mass="10820">MGSSGVKHTQVIDTSKESVRKVMKAAGVAGNVKKIRLSSQCQRCAFNQWDLRRWISIIVALLSLGTTGTCRRRFELLTVLAFTIDWKAGILHASKSGE</sequence>